<dbReference type="AlphaFoldDB" id="A0A7W9YGH1"/>
<dbReference type="InterPro" id="IPR010852">
    <property type="entry name" value="ABATE"/>
</dbReference>
<feature type="domain" description="Zinc finger CGNR" evidence="1">
    <location>
        <begin position="139"/>
        <end position="182"/>
    </location>
</feature>
<dbReference type="SUPFAM" id="SSF160904">
    <property type="entry name" value="Jann2411-like"/>
    <property type="match status" value="1"/>
</dbReference>
<dbReference type="InterPro" id="IPR021005">
    <property type="entry name" value="Znf_CGNR"/>
</dbReference>
<gene>
    <name evidence="2" type="ORF">HNR23_001748</name>
</gene>
<protein>
    <submittedName>
        <fullName evidence="2">Putative RNA-binding Zn ribbon-like protein</fullName>
    </submittedName>
</protein>
<evidence type="ECO:0000313" key="2">
    <source>
        <dbReference type="EMBL" id="MBB6171688.1"/>
    </source>
</evidence>
<dbReference type="PANTHER" id="PTHR35525:SF3">
    <property type="entry name" value="BLL6575 PROTEIN"/>
    <property type="match status" value="1"/>
</dbReference>
<evidence type="ECO:0000313" key="3">
    <source>
        <dbReference type="Proteomes" id="UP000546642"/>
    </source>
</evidence>
<dbReference type="Pfam" id="PF07336">
    <property type="entry name" value="ABATE"/>
    <property type="match status" value="1"/>
</dbReference>
<dbReference type="Pfam" id="PF11706">
    <property type="entry name" value="zf-CGNR"/>
    <property type="match status" value="1"/>
</dbReference>
<dbReference type="PANTHER" id="PTHR35525">
    <property type="entry name" value="BLL6575 PROTEIN"/>
    <property type="match status" value="1"/>
</dbReference>
<accession>A0A7W9YGH1</accession>
<sequence length="185" mass="20192">MPYSRPAAPGALERIETFCNSARFLYSEDAFTDPGTASAWLRDHGWPVDADGLDEAALGELVRVREAIRHHLEGGADSDTRSARRLLTTRARTALLPPRWDSGGEAHIPAADAVTPTAALIGALLATLATEELAGRRSRLKVCASPECRWVFYDRSPGDNSVWCAMDICGARHKMRAYRGRRSSG</sequence>
<name>A0A7W9YGH1_9ACTN</name>
<proteinExistence type="predicted"/>
<dbReference type="RefSeq" id="WP_184074918.1">
    <property type="nucleotide sequence ID" value="NZ_JACHDS010000001.1"/>
</dbReference>
<dbReference type="EMBL" id="JACHDS010000001">
    <property type="protein sequence ID" value="MBB6171688.1"/>
    <property type="molecule type" value="Genomic_DNA"/>
</dbReference>
<dbReference type="Proteomes" id="UP000546642">
    <property type="component" value="Unassembled WGS sequence"/>
</dbReference>
<reference evidence="2 3" key="1">
    <citation type="submission" date="2020-08" db="EMBL/GenBank/DDBJ databases">
        <title>Sequencing the genomes of 1000 actinobacteria strains.</title>
        <authorList>
            <person name="Klenk H.-P."/>
        </authorList>
    </citation>
    <scope>NUCLEOTIDE SEQUENCE [LARGE SCALE GENOMIC DNA]</scope>
    <source>
        <strain evidence="2 3">DSM 46659</strain>
    </source>
</reference>
<evidence type="ECO:0000259" key="1">
    <source>
        <dbReference type="Pfam" id="PF11706"/>
    </source>
</evidence>
<dbReference type="Gene3D" id="1.10.3300.10">
    <property type="entry name" value="Jann2411-like domain"/>
    <property type="match status" value="1"/>
</dbReference>
<comment type="caution">
    <text evidence="2">The sequence shown here is derived from an EMBL/GenBank/DDBJ whole genome shotgun (WGS) entry which is preliminary data.</text>
</comment>
<keyword evidence="3" id="KW-1185">Reference proteome</keyword>
<dbReference type="InterPro" id="IPR023286">
    <property type="entry name" value="ABATE_dom_sf"/>
</dbReference>
<organism evidence="2 3">
    <name type="scientific">Nocardiopsis mwathae</name>
    <dbReference type="NCBI Taxonomy" id="1472723"/>
    <lineage>
        <taxon>Bacteria</taxon>
        <taxon>Bacillati</taxon>
        <taxon>Actinomycetota</taxon>
        <taxon>Actinomycetes</taxon>
        <taxon>Streptosporangiales</taxon>
        <taxon>Nocardiopsidaceae</taxon>
        <taxon>Nocardiopsis</taxon>
    </lineage>
</organism>